<dbReference type="RefSeq" id="WP_189696874.1">
    <property type="nucleotide sequence ID" value="NZ_BMTA01000003.1"/>
</dbReference>
<dbReference type="AlphaFoldDB" id="A0A7M2TCA8"/>
<dbReference type="Proteomes" id="UP000594008">
    <property type="component" value="Chromosome"/>
</dbReference>
<protein>
    <recommendedName>
        <fullName evidence="4">Secreted protein</fullName>
    </recommendedName>
</protein>
<feature type="chain" id="PRO_5039158927" description="Secreted protein" evidence="1">
    <location>
        <begin position="25"/>
        <end position="70"/>
    </location>
</feature>
<proteinExistence type="predicted"/>
<sequence>MRIRSALAATVLAAALTATGAATAVAYDSHGQRAVSDEPIPCSPYEGSIDTVTADLEWAGALCHRGVFDY</sequence>
<evidence type="ECO:0008006" key="4">
    <source>
        <dbReference type="Google" id="ProtNLM"/>
    </source>
</evidence>
<dbReference type="KEGG" id="schf:IPT68_10730"/>
<accession>A0A7M2TCA8</accession>
<organism evidence="2 3">
    <name type="scientific">Streptomyces chromofuscus</name>
    <dbReference type="NCBI Taxonomy" id="42881"/>
    <lineage>
        <taxon>Bacteria</taxon>
        <taxon>Bacillati</taxon>
        <taxon>Actinomycetota</taxon>
        <taxon>Actinomycetes</taxon>
        <taxon>Kitasatosporales</taxon>
        <taxon>Streptomycetaceae</taxon>
        <taxon>Streptomyces</taxon>
    </lineage>
</organism>
<keyword evidence="1" id="KW-0732">Signal</keyword>
<evidence type="ECO:0000313" key="2">
    <source>
        <dbReference type="EMBL" id="QOV46336.1"/>
    </source>
</evidence>
<keyword evidence="3" id="KW-1185">Reference proteome</keyword>
<evidence type="ECO:0000313" key="3">
    <source>
        <dbReference type="Proteomes" id="UP000594008"/>
    </source>
</evidence>
<evidence type="ECO:0000256" key="1">
    <source>
        <dbReference type="SAM" id="SignalP"/>
    </source>
</evidence>
<gene>
    <name evidence="2" type="ORF">IPT68_10730</name>
</gene>
<feature type="signal peptide" evidence="1">
    <location>
        <begin position="1"/>
        <end position="24"/>
    </location>
</feature>
<name>A0A7M2TCA8_STRCW</name>
<dbReference type="EMBL" id="CP063374">
    <property type="protein sequence ID" value="QOV46336.1"/>
    <property type="molecule type" value="Genomic_DNA"/>
</dbReference>
<reference evidence="2 3" key="1">
    <citation type="submission" date="2020-10" db="EMBL/GenBank/DDBJ databases">
        <title>Streptomyces chromofuscus complate genome analysis.</title>
        <authorList>
            <person name="Anwar N."/>
        </authorList>
    </citation>
    <scope>NUCLEOTIDE SEQUENCE [LARGE SCALE GENOMIC DNA]</scope>
    <source>
        <strain evidence="2 3">DSM 40273</strain>
    </source>
</reference>